<dbReference type="EMBL" id="JBEPLS010000013">
    <property type="protein sequence ID" value="MET3605155.1"/>
    <property type="molecule type" value="Genomic_DNA"/>
</dbReference>
<keyword evidence="1" id="KW-1133">Transmembrane helix</keyword>
<dbReference type="OrthoDB" id="8585483at2"/>
<evidence type="ECO:0000313" key="2">
    <source>
        <dbReference type="EMBL" id="MET3605155.1"/>
    </source>
</evidence>
<evidence type="ECO:0000313" key="5">
    <source>
        <dbReference type="Proteomes" id="UP001549111"/>
    </source>
</evidence>
<evidence type="ECO:0000256" key="1">
    <source>
        <dbReference type="SAM" id="Phobius"/>
    </source>
</evidence>
<proteinExistence type="predicted"/>
<reference evidence="3 4" key="1">
    <citation type="submission" date="2019-02" db="EMBL/GenBank/DDBJ databases">
        <title>Complete Genome Sequence and Methylome Analysis of Sphaerotilus natans subsp. sulfidivorans D-507.</title>
        <authorList>
            <person name="Fomenkov A."/>
            <person name="Gridneva E."/>
            <person name="Smolyakov D."/>
            <person name="Dubinina G."/>
            <person name="Vincze T."/>
            <person name="Grabovich M."/>
            <person name="Roberts R.J."/>
        </authorList>
    </citation>
    <scope>NUCLEOTIDE SEQUENCE [LARGE SCALE GENOMIC DNA]</scope>
    <source>
        <strain evidence="3 4">D-507</strain>
    </source>
</reference>
<protein>
    <submittedName>
        <fullName evidence="3">Methyl-accepting chemotaxis protein</fullName>
    </submittedName>
</protein>
<name>A0A5C1Q4T8_9BURK</name>
<evidence type="ECO:0000313" key="4">
    <source>
        <dbReference type="Proteomes" id="UP000323522"/>
    </source>
</evidence>
<dbReference type="Proteomes" id="UP000323522">
    <property type="component" value="Chromosome"/>
</dbReference>
<dbReference type="KEGG" id="snn:EWH46_14660"/>
<dbReference type="AlphaFoldDB" id="A0A5C1Q4T8"/>
<accession>A0A5C1Q4T8</accession>
<sequence length="606" mass="65074">MIIDAAIFLIPQIDAIQITFGLLIFGPLFVTIFMVRRDANPTRWENHWTGSNQNDKSDDLDAGHGSVTDICHVVATKSEQIAEIMPGILLIIGLLGTFLGLGLALNKASTILVEANGGSGMDDAMVNLMGMMQGLGTKFKTSTWGILAFLALKSWSAANGYEERRLRWCIKRMKQDIDAAKQAEQNDAKTVHTQMLQGLQSVGIEICSALDKSFSVSHQLQERGLAGHAATEAGLRNASTLLTAQIQKSEAISSAIATSSLATKSTLENAFDVIQQLLQRSLDGHQATQAEIRSASVLMENQLQQSIAIESSNRATKAALESFVEANQSNISAMQESASQMATAASDMGHSAINLQSAIQIFKENVAEVMTIMKEDLGRTIQDMNESFGENMGQIAVKLSGATTDISVAVNTLSRNVGDTMGQVEKSIKGSVDIQQKAHAEFLLTSDTLNTQVTEMTNLVMKLSDDITAGLAAVSDSGRRMVQLDNRYKTISESAEVSAKSISELVNRIQINADKTALAVNDLTHQLKTGANPNTDADNDRRAMVGSLHQLLSTVTAMKTELSLNSVRKKNINSKDSASNNNIEASVAVPSATTETATSRVFSGGF</sequence>
<dbReference type="EMBL" id="CP035708">
    <property type="protein sequence ID" value="QEN01889.1"/>
    <property type="molecule type" value="Genomic_DNA"/>
</dbReference>
<dbReference type="RefSeq" id="WP_149504548.1">
    <property type="nucleotide sequence ID" value="NZ_CP035708.1"/>
</dbReference>
<dbReference type="Proteomes" id="UP001549111">
    <property type="component" value="Unassembled WGS sequence"/>
</dbReference>
<feature type="transmembrane region" description="Helical" evidence="1">
    <location>
        <begin position="87"/>
        <end position="105"/>
    </location>
</feature>
<keyword evidence="5" id="KW-1185">Reference proteome</keyword>
<gene>
    <name evidence="2" type="ORF">ABIC99_002981</name>
    <name evidence="3" type="ORF">EWH46_14660</name>
</gene>
<keyword evidence="1" id="KW-0472">Membrane</keyword>
<feature type="transmembrane region" description="Helical" evidence="1">
    <location>
        <begin position="15"/>
        <end position="35"/>
    </location>
</feature>
<organism evidence="3 4">
    <name type="scientific">Sphaerotilus sulfidivorans</name>
    <dbReference type="NCBI Taxonomy" id="639200"/>
    <lineage>
        <taxon>Bacteria</taxon>
        <taxon>Pseudomonadati</taxon>
        <taxon>Pseudomonadota</taxon>
        <taxon>Betaproteobacteria</taxon>
        <taxon>Burkholderiales</taxon>
        <taxon>Sphaerotilaceae</taxon>
        <taxon>Sphaerotilus</taxon>
    </lineage>
</organism>
<reference evidence="2 5" key="2">
    <citation type="submission" date="2024-06" db="EMBL/GenBank/DDBJ databases">
        <title>Genomic Encyclopedia of Type Strains, Phase IV (KMG-IV): sequencing the most valuable type-strain genomes for metagenomic binning, comparative biology and taxonomic classification.</title>
        <authorList>
            <person name="Goeker M."/>
        </authorList>
    </citation>
    <scope>NUCLEOTIDE SEQUENCE [LARGE SCALE GENOMIC DNA]</scope>
    <source>
        <strain evidence="2 5">D-501</strain>
    </source>
</reference>
<evidence type="ECO:0000313" key="3">
    <source>
        <dbReference type="EMBL" id="QEN01889.1"/>
    </source>
</evidence>
<keyword evidence="1" id="KW-0812">Transmembrane</keyword>